<feature type="region of interest" description="Disordered" evidence="1">
    <location>
        <begin position="64"/>
        <end position="83"/>
    </location>
</feature>
<feature type="non-terminal residue" evidence="2">
    <location>
        <position position="214"/>
    </location>
</feature>
<evidence type="ECO:0000256" key="1">
    <source>
        <dbReference type="SAM" id="MobiDB-lite"/>
    </source>
</evidence>
<gene>
    <name evidence="2" type="ORF">FOL46_006706</name>
</gene>
<sequence length="214" mass="24083">LSPMWEPDWFVTEIIGDHDPVKVVRIYHLPTKRSKVYSVDHLKIDPLQPDNLDEIKEQFPPILVRPRPVPTEHGSAQVSTVDEDRPREFPEMVFLGENDDPFAPDQPARGPEWPGMEAFRPQPTTPTPPPMRPAMVKIHLPVDTANRPGILGRAPTDCVPEELQSVRSDGSVRHYRVYSFADITVGFFASSCPKRPRYYASPDLCNLVSVPVGA</sequence>
<dbReference type="AlphaFoldDB" id="A0A7J6LIR6"/>
<evidence type="ECO:0000313" key="2">
    <source>
        <dbReference type="EMBL" id="KAF4659164.1"/>
    </source>
</evidence>
<protein>
    <submittedName>
        <fullName evidence="2">Uncharacterized protein</fullName>
    </submittedName>
</protein>
<dbReference type="Proteomes" id="UP000572268">
    <property type="component" value="Unassembled WGS sequence"/>
</dbReference>
<accession>A0A7J6LIR6</accession>
<dbReference type="EMBL" id="JABANN010000443">
    <property type="protein sequence ID" value="KAF4659164.1"/>
    <property type="molecule type" value="Genomic_DNA"/>
</dbReference>
<reference evidence="2 3" key="1">
    <citation type="submission" date="2020-04" db="EMBL/GenBank/DDBJ databases">
        <title>Perkinsus olseni comparative genomics.</title>
        <authorList>
            <person name="Bogema D.R."/>
        </authorList>
    </citation>
    <scope>NUCLEOTIDE SEQUENCE [LARGE SCALE GENOMIC DNA]</scope>
    <source>
        <strain evidence="2">ATCC PRA-31</strain>
    </source>
</reference>
<organism evidence="2 3">
    <name type="scientific">Perkinsus olseni</name>
    <name type="common">Perkinsus atlanticus</name>
    <dbReference type="NCBI Taxonomy" id="32597"/>
    <lineage>
        <taxon>Eukaryota</taxon>
        <taxon>Sar</taxon>
        <taxon>Alveolata</taxon>
        <taxon>Perkinsozoa</taxon>
        <taxon>Perkinsea</taxon>
        <taxon>Perkinsida</taxon>
        <taxon>Perkinsidae</taxon>
        <taxon>Perkinsus</taxon>
    </lineage>
</organism>
<name>A0A7J6LIR6_PEROL</name>
<proteinExistence type="predicted"/>
<evidence type="ECO:0000313" key="3">
    <source>
        <dbReference type="Proteomes" id="UP000572268"/>
    </source>
</evidence>
<comment type="caution">
    <text evidence="2">The sequence shown here is derived from an EMBL/GenBank/DDBJ whole genome shotgun (WGS) entry which is preliminary data.</text>
</comment>